<keyword evidence="4" id="KW-1185">Reference proteome</keyword>
<dbReference type="Gene3D" id="3.10.129.10">
    <property type="entry name" value="Hotdog Thioesterase"/>
    <property type="match status" value="1"/>
</dbReference>
<comment type="caution">
    <text evidence="3">The sequence shown here is derived from an EMBL/GenBank/DDBJ whole genome shotgun (WGS) entry which is preliminary data.</text>
</comment>
<sequence length="143" mass="15236">MDDQLTRPDLFVSAMHAQDPTAAALGIQLAHCESGLVTITQPVTDEMLNASGIVHGGYLFLLADTALAYCCASMGRRSVTRSADICFIAPARVGNELSATAHHKTTHRRNTIIDVSVFSGEHLLAEFRGHGVLVPPATAPLDE</sequence>
<evidence type="ECO:0000256" key="1">
    <source>
        <dbReference type="ARBA" id="ARBA00022801"/>
    </source>
</evidence>
<dbReference type="Pfam" id="PF03061">
    <property type="entry name" value="4HBT"/>
    <property type="match status" value="1"/>
</dbReference>
<gene>
    <name evidence="3" type="primary">paaI</name>
    <name evidence="3" type="ORF">MAE01_15960</name>
</gene>
<dbReference type="InterPro" id="IPR006683">
    <property type="entry name" value="Thioestr_dom"/>
</dbReference>
<dbReference type="RefSeq" id="WP_147039044.1">
    <property type="nucleotide sequence ID" value="NZ_BJUW01000006.1"/>
</dbReference>
<evidence type="ECO:0000259" key="2">
    <source>
        <dbReference type="Pfam" id="PF03061"/>
    </source>
</evidence>
<evidence type="ECO:0000313" key="4">
    <source>
        <dbReference type="Proteomes" id="UP000321225"/>
    </source>
</evidence>
<keyword evidence="1" id="KW-0378">Hydrolase</keyword>
<accession>A0A511AE26</accession>
<dbReference type="OrthoDB" id="32575at2"/>
<organism evidence="3 4">
    <name type="scientific">Microbacterium aerolatum</name>
    <dbReference type="NCBI Taxonomy" id="153731"/>
    <lineage>
        <taxon>Bacteria</taxon>
        <taxon>Bacillati</taxon>
        <taxon>Actinomycetota</taxon>
        <taxon>Actinomycetes</taxon>
        <taxon>Micrococcales</taxon>
        <taxon>Microbacteriaceae</taxon>
        <taxon>Microbacterium</taxon>
    </lineage>
</organism>
<protein>
    <submittedName>
        <fullName evidence="3">Phenylacetic acid degradation protein PaaD</fullName>
    </submittedName>
</protein>
<evidence type="ECO:0000313" key="3">
    <source>
        <dbReference type="EMBL" id="GEK86420.1"/>
    </source>
</evidence>
<dbReference type="NCBIfam" id="TIGR00369">
    <property type="entry name" value="unchar_dom_1"/>
    <property type="match status" value="1"/>
</dbReference>
<dbReference type="Proteomes" id="UP000321225">
    <property type="component" value="Unassembled WGS sequence"/>
</dbReference>
<feature type="domain" description="Thioesterase" evidence="2">
    <location>
        <begin position="52"/>
        <end position="124"/>
    </location>
</feature>
<dbReference type="InterPro" id="IPR003736">
    <property type="entry name" value="PAAI_dom"/>
</dbReference>
<dbReference type="AlphaFoldDB" id="A0A511AE26"/>
<dbReference type="PANTHER" id="PTHR42856:SF1">
    <property type="entry name" value="ACYL-COENZYME A THIOESTERASE PAAI"/>
    <property type="match status" value="1"/>
</dbReference>
<dbReference type="GO" id="GO:0016289">
    <property type="term" value="F:acyl-CoA hydrolase activity"/>
    <property type="evidence" value="ECO:0007669"/>
    <property type="project" value="UniProtKB-ARBA"/>
</dbReference>
<proteinExistence type="predicted"/>
<reference evidence="3 4" key="1">
    <citation type="submission" date="2019-07" db="EMBL/GenBank/DDBJ databases">
        <title>Whole genome shotgun sequence of Microbacterium aerolatum NBRC 103071.</title>
        <authorList>
            <person name="Hosoyama A."/>
            <person name="Uohara A."/>
            <person name="Ohji S."/>
            <person name="Ichikawa N."/>
        </authorList>
    </citation>
    <scope>NUCLEOTIDE SEQUENCE [LARGE SCALE GENOMIC DNA]</scope>
    <source>
        <strain evidence="3 4">NBRC 103071</strain>
    </source>
</reference>
<dbReference type="EMBL" id="BJUW01000006">
    <property type="protein sequence ID" value="GEK86420.1"/>
    <property type="molecule type" value="Genomic_DNA"/>
</dbReference>
<name>A0A511AE26_9MICO</name>
<dbReference type="SUPFAM" id="SSF54637">
    <property type="entry name" value="Thioesterase/thiol ester dehydrase-isomerase"/>
    <property type="match status" value="1"/>
</dbReference>
<dbReference type="PANTHER" id="PTHR42856">
    <property type="entry name" value="ACYL-COENZYME A THIOESTERASE PAAI"/>
    <property type="match status" value="1"/>
</dbReference>
<dbReference type="InterPro" id="IPR052723">
    <property type="entry name" value="Acyl-CoA_thioesterase_PaaI"/>
</dbReference>
<dbReference type="CDD" id="cd03443">
    <property type="entry name" value="PaaI_thioesterase"/>
    <property type="match status" value="1"/>
</dbReference>
<dbReference type="InterPro" id="IPR029069">
    <property type="entry name" value="HotDog_dom_sf"/>
</dbReference>